<evidence type="ECO:0000313" key="2">
    <source>
        <dbReference type="Proteomes" id="UP000557217"/>
    </source>
</evidence>
<organism evidence="1 2">
    <name type="scientific">Ureibacillus thermosphaericus</name>
    <dbReference type="NCBI Taxonomy" id="51173"/>
    <lineage>
        <taxon>Bacteria</taxon>
        <taxon>Bacillati</taxon>
        <taxon>Bacillota</taxon>
        <taxon>Bacilli</taxon>
        <taxon>Bacillales</taxon>
        <taxon>Caryophanaceae</taxon>
        <taxon>Ureibacillus</taxon>
    </lineage>
</organism>
<comment type="caution">
    <text evidence="1">The sequence shown here is derived from an EMBL/GenBank/DDBJ whole genome shotgun (WGS) entry which is preliminary data.</text>
</comment>
<dbReference type="RefSeq" id="WP_168411944.1">
    <property type="nucleotide sequence ID" value="NZ_JAAXPW010000004.1"/>
</dbReference>
<dbReference type="AlphaFoldDB" id="A0A840PQZ5"/>
<evidence type="ECO:0000313" key="1">
    <source>
        <dbReference type="EMBL" id="MBB5148919.1"/>
    </source>
</evidence>
<reference evidence="1 2" key="1">
    <citation type="submission" date="2020-08" db="EMBL/GenBank/DDBJ databases">
        <title>Genomic Encyclopedia of Type Strains, Phase IV (KMG-IV): sequencing the most valuable type-strain genomes for metagenomic binning, comparative biology and taxonomic classification.</title>
        <authorList>
            <person name="Goeker M."/>
        </authorList>
    </citation>
    <scope>NUCLEOTIDE SEQUENCE [LARGE SCALE GENOMIC DNA]</scope>
    <source>
        <strain evidence="1 2">DSM 10633</strain>
    </source>
</reference>
<keyword evidence="2" id="KW-1185">Reference proteome</keyword>
<sequence length="473" mass="54742">MKYIISFFGLLVLLISGVLFFQYQVYSDYRESEIDDFTYTQEIDIVYRGQSLDIRHHFRNLPNQTISINWPEQAVNPDCFIESENSCKRLSEDFSKFQESDIQTQSISYIIPLDGGLKPNQLMKDIFVTLENGIVSYSTVHITTEQSIAGTWVTGLPLVGQQSLSLVHYSMFSGTGPVKELFYADHLQLQNELDLISIYSTNKIENELVEQLNKVNFLNDEHVAVVHGSNLSGKQGERILFSNNLSIEALKEEVILSQLRTKFQFENVPAWVTEVMASILSDSEIGGEKAKEITMTLKSRLTEEQLELWKQKLHDLEGKKIDAALLDEQLSEVFANHTQYFQSNVATDGVFPLLFNDFRDVYVNARLVDDVEVIFKDGQVLYSADSLLHHLGYETRVGEKGYYVNNDIRQYRFPFNHEFYVYNQRRYNTVSQPIKVIADKYYIEESWVQKLFFIEMDKKKDSISIKNIDTEQQ</sequence>
<evidence type="ECO:0008006" key="3">
    <source>
        <dbReference type="Google" id="ProtNLM"/>
    </source>
</evidence>
<name>A0A840PQZ5_URETH</name>
<proteinExistence type="predicted"/>
<dbReference type="EMBL" id="JACHGZ010000012">
    <property type="protein sequence ID" value="MBB5148919.1"/>
    <property type="molecule type" value="Genomic_DNA"/>
</dbReference>
<dbReference type="Proteomes" id="UP000557217">
    <property type="component" value="Unassembled WGS sequence"/>
</dbReference>
<gene>
    <name evidence="1" type="ORF">HNR36_001305</name>
</gene>
<accession>A0A840PQZ5</accession>
<protein>
    <recommendedName>
        <fullName evidence="3">RNA polymerase II</fullName>
    </recommendedName>
</protein>